<keyword evidence="2" id="KW-1185">Reference proteome</keyword>
<gene>
    <name evidence="1" type="ORF">WA026_012182</name>
</gene>
<dbReference type="Proteomes" id="UP001431783">
    <property type="component" value="Unassembled WGS sequence"/>
</dbReference>
<evidence type="ECO:0000313" key="2">
    <source>
        <dbReference type="Proteomes" id="UP001431783"/>
    </source>
</evidence>
<evidence type="ECO:0000313" key="1">
    <source>
        <dbReference type="EMBL" id="KAK9890836.1"/>
    </source>
</evidence>
<name>A0AAW1VEC7_9CUCU</name>
<dbReference type="EMBL" id="JARQZJ010000126">
    <property type="protein sequence ID" value="KAK9890836.1"/>
    <property type="molecule type" value="Genomic_DNA"/>
</dbReference>
<sequence>MNEFCHFRDVQISVSSGSYSRRDVFVTCRCSTTNSTLSRLKPTKKSDDKSEQHKVYSMFLFPQTKDKQEKALLTRRTGATDRLSEAKKGETEFRILNIVLSRLLLLLDMFSMSLQMLDCSLNLEKDGVDFLRERCYFIVAFNLYLLRHVYEK</sequence>
<organism evidence="1 2">
    <name type="scientific">Henosepilachna vigintioctopunctata</name>
    <dbReference type="NCBI Taxonomy" id="420089"/>
    <lineage>
        <taxon>Eukaryota</taxon>
        <taxon>Metazoa</taxon>
        <taxon>Ecdysozoa</taxon>
        <taxon>Arthropoda</taxon>
        <taxon>Hexapoda</taxon>
        <taxon>Insecta</taxon>
        <taxon>Pterygota</taxon>
        <taxon>Neoptera</taxon>
        <taxon>Endopterygota</taxon>
        <taxon>Coleoptera</taxon>
        <taxon>Polyphaga</taxon>
        <taxon>Cucujiformia</taxon>
        <taxon>Coccinelloidea</taxon>
        <taxon>Coccinellidae</taxon>
        <taxon>Epilachninae</taxon>
        <taxon>Epilachnini</taxon>
        <taxon>Henosepilachna</taxon>
    </lineage>
</organism>
<protein>
    <submittedName>
        <fullName evidence="1">Uncharacterized protein</fullName>
    </submittedName>
</protein>
<reference evidence="1 2" key="1">
    <citation type="submission" date="2023-03" db="EMBL/GenBank/DDBJ databases">
        <title>Genome insight into feeding habits of ladybird beetles.</title>
        <authorList>
            <person name="Li H.-S."/>
            <person name="Huang Y.-H."/>
            <person name="Pang H."/>
        </authorList>
    </citation>
    <scope>NUCLEOTIDE SEQUENCE [LARGE SCALE GENOMIC DNA]</scope>
    <source>
        <strain evidence="1">SYSU_2023b</strain>
        <tissue evidence="1">Whole body</tissue>
    </source>
</reference>
<dbReference type="AlphaFoldDB" id="A0AAW1VEC7"/>
<proteinExistence type="predicted"/>
<comment type="caution">
    <text evidence="1">The sequence shown here is derived from an EMBL/GenBank/DDBJ whole genome shotgun (WGS) entry which is preliminary data.</text>
</comment>
<accession>A0AAW1VEC7</accession>